<dbReference type="GeneID" id="28726706"/>
<dbReference type="GO" id="GO:0070086">
    <property type="term" value="P:ubiquitin-dependent endocytosis"/>
    <property type="evidence" value="ECO:0007669"/>
    <property type="project" value="TreeGrafter"/>
</dbReference>
<dbReference type="AlphaFoldDB" id="A0A0M8MRP3"/>
<dbReference type="VEuPathDB" id="FungiDB:Malapachy_0306"/>
<dbReference type="InterPro" id="IPR011022">
    <property type="entry name" value="Arrestin_C-like"/>
</dbReference>
<dbReference type="PANTHER" id="PTHR11188:SF17">
    <property type="entry name" value="FI21816P1"/>
    <property type="match status" value="1"/>
</dbReference>
<feature type="region of interest" description="Disordered" evidence="1">
    <location>
        <begin position="164"/>
        <end position="191"/>
    </location>
</feature>
<name>A0A0M8MRP3_9BASI</name>
<dbReference type="Pfam" id="PF00339">
    <property type="entry name" value="Arrestin_N"/>
    <property type="match status" value="1"/>
</dbReference>
<dbReference type="InterPro" id="IPR050357">
    <property type="entry name" value="Arrestin_domain-protein"/>
</dbReference>
<protein>
    <recommendedName>
        <fullName evidence="2">Arrestin C-terminal-like domain-containing protein</fullName>
    </recommendedName>
</protein>
<dbReference type="EMBL" id="LGAV01000014">
    <property type="protein sequence ID" value="KOS12420.1"/>
    <property type="molecule type" value="Genomic_DNA"/>
</dbReference>
<dbReference type="Proteomes" id="UP000037751">
    <property type="component" value="Unassembled WGS sequence"/>
</dbReference>
<dbReference type="InterPro" id="IPR014756">
    <property type="entry name" value="Ig_E-set"/>
</dbReference>
<gene>
    <name evidence="3" type="ORF">Malapachy_0306</name>
</gene>
<dbReference type="GO" id="GO:0031625">
    <property type="term" value="F:ubiquitin protein ligase binding"/>
    <property type="evidence" value="ECO:0007669"/>
    <property type="project" value="TreeGrafter"/>
</dbReference>
<sequence length="522" mass="57592">MVAPTVDIELSEPAVFLNDPQAGSEADIQLAGENDVPPSQVRGIVKLSLPRSARIKDIVITFTGSSRTDWPEGLNKNGIGVVEKAEILRLKTSVFRDSKGNPLGLGQKAKAEHAEAYLDRRLSQPQLLLPDEVVAQAREHRKERPTMPPNNRSLRSMRGLLDGLRAGRTSSPSTSSPSSPSHEITSPLDTSSVSSSTVAEWFELRKGEYEYPFSLSLPRDLPPTLHADFGSILYTLKATVFRSGPLSANVAAQKEVTLVQTPDISQSTAADTIVVNRSCEDMLSYHVAIDGHSFPIGTSIPIHLTFMPLSKTKVHRMLFVLEEKIEYFANERKVTRHEMPRKWKLLHLQYTDRSMPLLPLQGEEAETLLQGSPLRPYVENAAAENALEADEIRLAPLNPLGPWRFAMSLPVTMERQKMINISSQHPGSNIHIYHTLKITIRVESLGGYRPDGTQTNTAADPNGKPRVLDIVIGVPITLTHSKTSLEWISLPTYEASQPPADDSPPLFTATAEEPSYIRPPPL</sequence>
<evidence type="ECO:0000313" key="4">
    <source>
        <dbReference type="Proteomes" id="UP000037751"/>
    </source>
</evidence>
<dbReference type="InterPro" id="IPR014752">
    <property type="entry name" value="Arrestin-like_C"/>
</dbReference>
<dbReference type="PANTHER" id="PTHR11188">
    <property type="entry name" value="ARRESTIN DOMAIN CONTAINING PROTEIN"/>
    <property type="match status" value="1"/>
</dbReference>
<feature type="region of interest" description="Disordered" evidence="1">
    <location>
        <begin position="494"/>
        <end position="522"/>
    </location>
</feature>
<dbReference type="GO" id="GO:0030674">
    <property type="term" value="F:protein-macromolecule adaptor activity"/>
    <property type="evidence" value="ECO:0007669"/>
    <property type="project" value="TreeGrafter"/>
</dbReference>
<feature type="domain" description="Arrestin C-terminal-like" evidence="2">
    <location>
        <begin position="279"/>
        <end position="483"/>
    </location>
</feature>
<evidence type="ECO:0000313" key="3">
    <source>
        <dbReference type="EMBL" id="KOS12420.1"/>
    </source>
</evidence>
<evidence type="ECO:0000256" key="1">
    <source>
        <dbReference type="SAM" id="MobiDB-lite"/>
    </source>
</evidence>
<proteinExistence type="predicted"/>
<keyword evidence="4" id="KW-1185">Reference proteome</keyword>
<dbReference type="GO" id="GO:0005886">
    <property type="term" value="C:plasma membrane"/>
    <property type="evidence" value="ECO:0007669"/>
    <property type="project" value="TreeGrafter"/>
</dbReference>
<dbReference type="Gene3D" id="2.60.40.640">
    <property type="match status" value="1"/>
</dbReference>
<dbReference type="GO" id="GO:0005829">
    <property type="term" value="C:cytosol"/>
    <property type="evidence" value="ECO:0007669"/>
    <property type="project" value="TreeGrafter"/>
</dbReference>
<dbReference type="InterPro" id="IPR011021">
    <property type="entry name" value="Arrestin-like_N"/>
</dbReference>
<reference evidence="3 4" key="1">
    <citation type="submission" date="2015-07" db="EMBL/GenBank/DDBJ databases">
        <title>Draft Genome Sequence of Malassezia furfur CBS1878 and Malassezia pachydermatis CBS1879.</title>
        <authorList>
            <person name="Triana S."/>
            <person name="Ohm R."/>
            <person name="Gonzalez A."/>
            <person name="DeCock H."/>
            <person name="Restrepo S."/>
            <person name="Celis A."/>
        </authorList>
    </citation>
    <scope>NUCLEOTIDE SEQUENCE [LARGE SCALE GENOMIC DNA]</scope>
    <source>
        <strain evidence="3 4">CBS 1879</strain>
    </source>
</reference>
<comment type="caution">
    <text evidence="3">The sequence shown here is derived from an EMBL/GenBank/DDBJ whole genome shotgun (WGS) entry which is preliminary data.</text>
</comment>
<accession>A0A0M8MRP3</accession>
<dbReference type="SUPFAM" id="SSF81296">
    <property type="entry name" value="E set domains"/>
    <property type="match status" value="1"/>
</dbReference>
<dbReference type="STRING" id="77020.A0A0M8MRP3"/>
<organism evidence="3 4">
    <name type="scientific">Malassezia pachydermatis</name>
    <dbReference type="NCBI Taxonomy" id="77020"/>
    <lineage>
        <taxon>Eukaryota</taxon>
        <taxon>Fungi</taxon>
        <taxon>Dikarya</taxon>
        <taxon>Basidiomycota</taxon>
        <taxon>Ustilaginomycotina</taxon>
        <taxon>Malasseziomycetes</taxon>
        <taxon>Malasseziales</taxon>
        <taxon>Malasseziaceae</taxon>
        <taxon>Malassezia</taxon>
    </lineage>
</organism>
<evidence type="ECO:0000259" key="2">
    <source>
        <dbReference type="SMART" id="SM01017"/>
    </source>
</evidence>
<dbReference type="RefSeq" id="XP_017990052.1">
    <property type="nucleotide sequence ID" value="XM_018134831.1"/>
</dbReference>
<feature type="compositionally biased region" description="Low complexity" evidence="1">
    <location>
        <begin position="169"/>
        <end position="181"/>
    </location>
</feature>
<dbReference type="Pfam" id="PF02752">
    <property type="entry name" value="Arrestin_C"/>
    <property type="match status" value="1"/>
</dbReference>
<dbReference type="OrthoDB" id="2238745at2759"/>
<dbReference type="SMART" id="SM01017">
    <property type="entry name" value="Arrestin_C"/>
    <property type="match status" value="1"/>
</dbReference>